<dbReference type="PANTHER" id="PTHR45339">
    <property type="entry name" value="HYBRID SIGNAL TRANSDUCTION HISTIDINE KINASE J"/>
    <property type="match status" value="1"/>
</dbReference>
<dbReference type="CDD" id="cd00082">
    <property type="entry name" value="HisKA"/>
    <property type="match status" value="1"/>
</dbReference>
<evidence type="ECO:0000256" key="2">
    <source>
        <dbReference type="ARBA" id="ARBA00004651"/>
    </source>
</evidence>
<dbReference type="Pfam" id="PF08448">
    <property type="entry name" value="PAS_4"/>
    <property type="match status" value="1"/>
</dbReference>
<dbReference type="InterPro" id="IPR036890">
    <property type="entry name" value="HATPase_C_sf"/>
</dbReference>
<evidence type="ECO:0000256" key="7">
    <source>
        <dbReference type="ARBA" id="ARBA00022692"/>
    </source>
</evidence>
<evidence type="ECO:0000259" key="18">
    <source>
        <dbReference type="PROSITE" id="PS50109"/>
    </source>
</evidence>
<dbReference type="EMBL" id="SRMB01000001">
    <property type="protein sequence ID" value="TGE28657.1"/>
    <property type="molecule type" value="Genomic_DNA"/>
</dbReference>
<dbReference type="CDD" id="cd00130">
    <property type="entry name" value="PAS"/>
    <property type="match status" value="1"/>
</dbReference>
<dbReference type="PROSITE" id="PS50894">
    <property type="entry name" value="HPT"/>
    <property type="match status" value="1"/>
</dbReference>
<feature type="domain" description="Response regulatory" evidence="19">
    <location>
        <begin position="539"/>
        <end position="656"/>
    </location>
</feature>
<evidence type="ECO:0000256" key="8">
    <source>
        <dbReference type="ARBA" id="ARBA00022741"/>
    </source>
</evidence>
<keyword evidence="7" id="KW-0812">Transmembrane</keyword>
<evidence type="ECO:0000259" key="19">
    <source>
        <dbReference type="PROSITE" id="PS50110"/>
    </source>
</evidence>
<dbReference type="InterPro" id="IPR003594">
    <property type="entry name" value="HATPase_dom"/>
</dbReference>
<dbReference type="SUPFAM" id="SSF47384">
    <property type="entry name" value="Homodimeric domain of signal transducing histidine kinase"/>
    <property type="match status" value="1"/>
</dbReference>
<keyword evidence="10" id="KW-0067">ATP-binding</keyword>
<dbReference type="OrthoDB" id="9797097at2"/>
<evidence type="ECO:0000256" key="9">
    <source>
        <dbReference type="ARBA" id="ARBA00022777"/>
    </source>
</evidence>
<feature type="domain" description="Histidine kinase" evidence="18">
    <location>
        <begin position="293"/>
        <end position="515"/>
    </location>
</feature>
<evidence type="ECO:0000256" key="12">
    <source>
        <dbReference type="ARBA" id="ARBA00023012"/>
    </source>
</evidence>
<dbReference type="SUPFAM" id="SSF55874">
    <property type="entry name" value="ATPase domain of HSP90 chaperone/DNA topoisomerase II/histidine kinase"/>
    <property type="match status" value="1"/>
</dbReference>
<evidence type="ECO:0000256" key="10">
    <source>
        <dbReference type="ARBA" id="ARBA00022840"/>
    </source>
</evidence>
<feature type="modified residue" description="Phosphohistidine" evidence="16">
    <location>
        <position position="725"/>
    </location>
</feature>
<dbReference type="CDD" id="cd17546">
    <property type="entry name" value="REC_hyHK_CKI1_RcsC-like"/>
    <property type="match status" value="1"/>
</dbReference>
<evidence type="ECO:0000259" key="21">
    <source>
        <dbReference type="PROSITE" id="PS50894"/>
    </source>
</evidence>
<keyword evidence="23" id="KW-1185">Reference proteome</keyword>
<dbReference type="CDD" id="cd16922">
    <property type="entry name" value="HATPase_EvgS-ArcB-TorS-like"/>
    <property type="match status" value="1"/>
</dbReference>
<reference evidence="22 23" key="1">
    <citation type="submission" date="2019-04" db="EMBL/GenBank/DDBJ databases">
        <authorList>
            <person name="Feng G."/>
            <person name="Zhang J."/>
            <person name="Zhu H."/>
        </authorList>
    </citation>
    <scope>NUCLEOTIDE SEQUENCE [LARGE SCALE GENOMIC DNA]</scope>
    <source>
        <strain evidence="22 23">9PBR-1</strain>
    </source>
</reference>
<dbReference type="SMART" id="SM00388">
    <property type="entry name" value="HisKA"/>
    <property type="match status" value="1"/>
</dbReference>
<evidence type="ECO:0000256" key="14">
    <source>
        <dbReference type="ARBA" id="ARBA00064003"/>
    </source>
</evidence>
<dbReference type="InterPro" id="IPR035965">
    <property type="entry name" value="PAS-like_dom_sf"/>
</dbReference>
<dbReference type="InterPro" id="IPR001789">
    <property type="entry name" value="Sig_transdc_resp-reg_receiver"/>
</dbReference>
<proteinExistence type="predicted"/>
<dbReference type="Pfam" id="PF01627">
    <property type="entry name" value="Hpt"/>
    <property type="match status" value="1"/>
</dbReference>
<evidence type="ECO:0000259" key="20">
    <source>
        <dbReference type="PROSITE" id="PS50112"/>
    </source>
</evidence>
<dbReference type="Gene3D" id="3.30.450.20">
    <property type="entry name" value="PAS domain"/>
    <property type="match status" value="2"/>
</dbReference>
<keyword evidence="5 17" id="KW-0597">Phosphoprotein</keyword>
<evidence type="ECO:0000256" key="6">
    <source>
        <dbReference type="ARBA" id="ARBA00022679"/>
    </source>
</evidence>
<dbReference type="GO" id="GO:0005886">
    <property type="term" value="C:plasma membrane"/>
    <property type="evidence" value="ECO:0007669"/>
    <property type="project" value="UniProtKB-SubCell"/>
</dbReference>
<dbReference type="SUPFAM" id="SSF47226">
    <property type="entry name" value="Histidine-containing phosphotransfer domain, HPT domain"/>
    <property type="match status" value="1"/>
</dbReference>
<dbReference type="AlphaFoldDB" id="A0A4Z0QF46"/>
<feature type="domain" description="PAS" evidence="20">
    <location>
        <begin position="163"/>
        <end position="208"/>
    </location>
</feature>
<dbReference type="PANTHER" id="PTHR45339:SF1">
    <property type="entry name" value="HYBRID SIGNAL TRANSDUCTION HISTIDINE KINASE J"/>
    <property type="match status" value="1"/>
</dbReference>
<evidence type="ECO:0000256" key="1">
    <source>
        <dbReference type="ARBA" id="ARBA00000085"/>
    </source>
</evidence>
<evidence type="ECO:0000313" key="23">
    <source>
        <dbReference type="Proteomes" id="UP000298471"/>
    </source>
</evidence>
<dbReference type="InterPro" id="IPR036097">
    <property type="entry name" value="HisK_dim/P_sf"/>
</dbReference>
<dbReference type="SMART" id="SM00448">
    <property type="entry name" value="REC"/>
    <property type="match status" value="1"/>
</dbReference>
<comment type="subunit">
    <text evidence="14">At low DSF concentrations, interacts with RpfF.</text>
</comment>
<dbReference type="EC" id="2.7.13.3" evidence="3"/>
<dbReference type="SUPFAM" id="SSF52172">
    <property type="entry name" value="CheY-like"/>
    <property type="match status" value="1"/>
</dbReference>
<comment type="catalytic activity">
    <reaction evidence="1">
        <text>ATP + protein L-histidine = ADP + protein N-phospho-L-histidine.</text>
        <dbReference type="EC" id="2.7.13.3"/>
    </reaction>
</comment>
<feature type="modified residue" description="4-aspartylphosphate" evidence="17">
    <location>
        <position position="588"/>
    </location>
</feature>
<evidence type="ECO:0000256" key="11">
    <source>
        <dbReference type="ARBA" id="ARBA00022989"/>
    </source>
</evidence>
<dbReference type="InterPro" id="IPR013656">
    <property type="entry name" value="PAS_4"/>
</dbReference>
<dbReference type="FunFam" id="1.10.287.130:FF:000002">
    <property type="entry name" value="Two-component osmosensing histidine kinase"/>
    <property type="match status" value="1"/>
</dbReference>
<keyword evidence="13" id="KW-0472">Membrane</keyword>
<keyword evidence="12" id="KW-0902">Two-component regulatory system</keyword>
<dbReference type="Gene3D" id="3.40.50.2300">
    <property type="match status" value="1"/>
</dbReference>
<comment type="subcellular location">
    <subcellularLocation>
        <location evidence="2">Cell membrane</location>
        <topology evidence="2">Multi-pass membrane protein</topology>
    </subcellularLocation>
</comment>
<dbReference type="FunFam" id="3.30.565.10:FF:000010">
    <property type="entry name" value="Sensor histidine kinase RcsC"/>
    <property type="match status" value="1"/>
</dbReference>
<dbReference type="PROSITE" id="PS50110">
    <property type="entry name" value="RESPONSE_REGULATORY"/>
    <property type="match status" value="1"/>
</dbReference>
<protein>
    <recommendedName>
        <fullName evidence="15">Sensory/regulatory protein RpfC</fullName>
        <ecNumber evidence="3">2.7.13.3</ecNumber>
    </recommendedName>
</protein>
<dbReference type="Gene3D" id="1.10.287.130">
    <property type="match status" value="1"/>
</dbReference>
<sequence>MSAEEEIRALRRRVTELEAQLPTAGAALTPPPDVYHQLVQVAPLALYLYTPDTGAEQQLNDQLARVLHLDAPGPMLGLLHPQDRRRLRAHYALLGQDPARRLPALELRLRTRAGRWHWFRVQHTPLSTASRQLLGTLLDINADKEHAARLAQQQQFSWHQERERELVRQVIDASPNPIYVKDEAGRLILANEAYARLHQRRVAEMLSQMPTWQSAEQQQQDQDLLTTGTTLSVEECHLGPEAVPAWYHTIKKPLGQPDGTRYLLSISSNVTALKQAREAAEESARAKEVFLANMSHEIRTPMNGIVGLARLLKKTPISAQQADYLDLILTNAGSLLVVINDILDFAKMEAGRLDLESRPFDVADTVRSVSRSLALVAESKGLQLHTCVPAEPLPVVAGDAVRLGQVLVNLLNNAIKFTSSGTITVSVEPVGAPAEAQQTVRFCVADTGIGISPEKFEQVFQSFAQATSTTTRLYGGTGLGLAICKHLVELQGGHIGLDSAPGRGSRFYVTLTYPLSDQAPAPAFEAPQALPAGLLRGLRVLLVEDNPVNKLLACSLLQEWQTDSEVAADGAQALHLALHQPFDLILMDIQMPQVNGLEATAELRRTPGPNQYTPIVALTANALKTDVDSYPHAGFTDWLVKPYHENNLYQVIARNTGRTQVQEATLETTADQPAYGFEGLGKLANDPDFIRKMQQLFVDTVPQQMEELHTLLRQHDWPASARLTHSLKSTFGNLQIAEALAGIKKIEEIIKKNPDPSHLLQLHRSVHQVTTQMAVTFTTQLLA</sequence>
<dbReference type="InterPro" id="IPR004358">
    <property type="entry name" value="Sig_transdc_His_kin-like_C"/>
</dbReference>
<dbReference type="InterPro" id="IPR008207">
    <property type="entry name" value="Sig_transdc_His_kin_Hpt_dom"/>
</dbReference>
<evidence type="ECO:0000256" key="5">
    <source>
        <dbReference type="ARBA" id="ARBA00022553"/>
    </source>
</evidence>
<dbReference type="InterPro" id="IPR036641">
    <property type="entry name" value="HPT_dom_sf"/>
</dbReference>
<dbReference type="InterPro" id="IPR003661">
    <property type="entry name" value="HisK_dim/P_dom"/>
</dbReference>
<dbReference type="InterPro" id="IPR000014">
    <property type="entry name" value="PAS"/>
</dbReference>
<keyword evidence="9" id="KW-0418">Kinase</keyword>
<dbReference type="Pfam" id="PF00512">
    <property type="entry name" value="HisKA"/>
    <property type="match status" value="1"/>
</dbReference>
<keyword evidence="11" id="KW-1133">Transmembrane helix</keyword>
<dbReference type="InterPro" id="IPR005467">
    <property type="entry name" value="His_kinase_dom"/>
</dbReference>
<evidence type="ECO:0000256" key="4">
    <source>
        <dbReference type="ARBA" id="ARBA00022475"/>
    </source>
</evidence>
<dbReference type="GO" id="GO:0000155">
    <property type="term" value="F:phosphorelay sensor kinase activity"/>
    <property type="evidence" value="ECO:0007669"/>
    <property type="project" value="InterPro"/>
</dbReference>
<dbReference type="PROSITE" id="PS50109">
    <property type="entry name" value="HIS_KIN"/>
    <property type="match status" value="1"/>
</dbReference>
<organism evidence="22 23">
    <name type="scientific">Hymenobacter metallicola</name>
    <dbReference type="NCBI Taxonomy" id="2563114"/>
    <lineage>
        <taxon>Bacteria</taxon>
        <taxon>Pseudomonadati</taxon>
        <taxon>Bacteroidota</taxon>
        <taxon>Cytophagia</taxon>
        <taxon>Cytophagales</taxon>
        <taxon>Hymenobacteraceae</taxon>
        <taxon>Hymenobacter</taxon>
    </lineage>
</organism>
<dbReference type="Proteomes" id="UP000298471">
    <property type="component" value="Unassembled WGS sequence"/>
</dbReference>
<gene>
    <name evidence="22" type="ORF">E5K02_04100</name>
</gene>
<dbReference type="SUPFAM" id="SSF55785">
    <property type="entry name" value="PYP-like sensor domain (PAS domain)"/>
    <property type="match status" value="2"/>
</dbReference>
<evidence type="ECO:0000256" key="17">
    <source>
        <dbReference type="PROSITE-ProRule" id="PRU00169"/>
    </source>
</evidence>
<dbReference type="Gene3D" id="3.30.565.10">
    <property type="entry name" value="Histidine kinase-like ATPase, C-terminal domain"/>
    <property type="match status" value="1"/>
</dbReference>
<feature type="domain" description="HPt" evidence="21">
    <location>
        <begin position="686"/>
        <end position="783"/>
    </location>
</feature>
<keyword evidence="6" id="KW-0808">Transferase</keyword>
<dbReference type="RefSeq" id="WP_135392333.1">
    <property type="nucleotide sequence ID" value="NZ_SRMB01000001.1"/>
</dbReference>
<dbReference type="GO" id="GO:0005524">
    <property type="term" value="F:ATP binding"/>
    <property type="evidence" value="ECO:0007669"/>
    <property type="project" value="UniProtKB-KW"/>
</dbReference>
<dbReference type="Pfam" id="PF00072">
    <property type="entry name" value="Response_reg"/>
    <property type="match status" value="1"/>
</dbReference>
<dbReference type="Pfam" id="PF02518">
    <property type="entry name" value="HATPase_c"/>
    <property type="match status" value="1"/>
</dbReference>
<accession>A0A4Z0QF46</accession>
<evidence type="ECO:0000313" key="22">
    <source>
        <dbReference type="EMBL" id="TGE28657.1"/>
    </source>
</evidence>
<dbReference type="PROSITE" id="PS50112">
    <property type="entry name" value="PAS"/>
    <property type="match status" value="1"/>
</dbReference>
<dbReference type="InterPro" id="IPR011006">
    <property type="entry name" value="CheY-like_superfamily"/>
</dbReference>
<evidence type="ECO:0000256" key="3">
    <source>
        <dbReference type="ARBA" id="ARBA00012438"/>
    </source>
</evidence>
<dbReference type="PRINTS" id="PR00344">
    <property type="entry name" value="BCTRLSENSOR"/>
</dbReference>
<comment type="caution">
    <text evidence="22">The sequence shown here is derived from an EMBL/GenBank/DDBJ whole genome shotgun (WGS) entry which is preliminary data.</text>
</comment>
<keyword evidence="4" id="KW-1003">Cell membrane</keyword>
<name>A0A4Z0QF46_9BACT</name>
<evidence type="ECO:0000256" key="15">
    <source>
        <dbReference type="ARBA" id="ARBA00068150"/>
    </source>
</evidence>
<dbReference type="SMART" id="SM00387">
    <property type="entry name" value="HATPase_c"/>
    <property type="match status" value="1"/>
</dbReference>
<evidence type="ECO:0000256" key="16">
    <source>
        <dbReference type="PROSITE-ProRule" id="PRU00110"/>
    </source>
</evidence>
<dbReference type="Gene3D" id="1.20.120.160">
    <property type="entry name" value="HPT domain"/>
    <property type="match status" value="1"/>
</dbReference>
<keyword evidence="8" id="KW-0547">Nucleotide-binding</keyword>
<evidence type="ECO:0000256" key="13">
    <source>
        <dbReference type="ARBA" id="ARBA00023136"/>
    </source>
</evidence>